<dbReference type="Pfam" id="PF03711">
    <property type="entry name" value="OKR_DC_1_C"/>
    <property type="match status" value="1"/>
</dbReference>
<feature type="domain" description="Orn/Lys/Arg decarboxylases family 1 pyridoxal-P attachment site" evidence="6">
    <location>
        <begin position="6"/>
        <end position="298"/>
    </location>
</feature>
<evidence type="ECO:0000259" key="7">
    <source>
        <dbReference type="Pfam" id="PF03711"/>
    </source>
</evidence>
<keyword evidence="4" id="KW-0663">Pyridoxal phosphate</keyword>
<evidence type="ECO:0000256" key="3">
    <source>
        <dbReference type="ARBA" id="ARBA00022793"/>
    </source>
</evidence>
<comment type="similarity">
    <text evidence="2">Belongs to the Orn/Lys/Arg decarboxylase class-I family.</text>
</comment>
<dbReference type="InterPro" id="IPR000310">
    <property type="entry name" value="Orn/Lys/Arg_deCO2ase_major_dom"/>
</dbReference>
<dbReference type="SUPFAM" id="SSF55904">
    <property type="entry name" value="Ornithine decarboxylase C-terminal domain"/>
    <property type="match status" value="1"/>
</dbReference>
<comment type="cofactor">
    <cofactor evidence="1">
        <name>pyridoxal 5'-phosphate</name>
        <dbReference type="ChEBI" id="CHEBI:597326"/>
    </cofactor>
</comment>
<protein>
    <submittedName>
        <fullName evidence="8">Orn/Lys/Arg decarboxylase major region</fullName>
    </submittedName>
</protein>
<gene>
    <name evidence="8" type="ordered locus">Bcell_0029</name>
</gene>
<evidence type="ECO:0000256" key="2">
    <source>
        <dbReference type="ARBA" id="ARBA00010671"/>
    </source>
</evidence>
<dbReference type="Pfam" id="PF01276">
    <property type="entry name" value="OKR_DC_1"/>
    <property type="match status" value="1"/>
</dbReference>
<dbReference type="PANTHER" id="PTHR43277:SF3">
    <property type="entry name" value="DECARBOXYLASE, PUTATIVE-RELATED"/>
    <property type="match status" value="1"/>
</dbReference>
<dbReference type="EMBL" id="CP002394">
    <property type="protein sequence ID" value="ADU28321.1"/>
    <property type="molecule type" value="Genomic_DNA"/>
</dbReference>
<evidence type="ECO:0000313" key="9">
    <source>
        <dbReference type="Proteomes" id="UP000001401"/>
    </source>
</evidence>
<dbReference type="Proteomes" id="UP000001401">
    <property type="component" value="Chromosome"/>
</dbReference>
<evidence type="ECO:0000313" key="8">
    <source>
        <dbReference type="EMBL" id="ADU28321.1"/>
    </source>
</evidence>
<dbReference type="InterPro" id="IPR015424">
    <property type="entry name" value="PyrdxlP-dep_Trfase"/>
</dbReference>
<dbReference type="AlphaFoldDB" id="E6TRM7"/>
<dbReference type="OrthoDB" id="9815233at2"/>
<dbReference type="STRING" id="649639.Bcell_0029"/>
<evidence type="ECO:0000256" key="4">
    <source>
        <dbReference type="ARBA" id="ARBA00022898"/>
    </source>
</evidence>
<dbReference type="GO" id="GO:0016831">
    <property type="term" value="F:carboxy-lyase activity"/>
    <property type="evidence" value="ECO:0007669"/>
    <property type="project" value="UniProtKB-KW"/>
</dbReference>
<evidence type="ECO:0000259" key="6">
    <source>
        <dbReference type="Pfam" id="PF01276"/>
    </source>
</evidence>
<name>E6TRM7_EVAC2</name>
<dbReference type="InterPro" id="IPR015421">
    <property type="entry name" value="PyrdxlP-dep_Trfase_major"/>
</dbReference>
<feature type="domain" description="Orn/Lys/Arg decarboxylase C-terminal" evidence="7">
    <location>
        <begin position="385"/>
        <end position="449"/>
    </location>
</feature>
<dbReference type="InterPro" id="IPR036633">
    <property type="entry name" value="Prn/Lys/Arg_de-COase_C_sf"/>
</dbReference>
<dbReference type="KEGG" id="bco:Bcell_0029"/>
<evidence type="ECO:0000256" key="5">
    <source>
        <dbReference type="ARBA" id="ARBA00023239"/>
    </source>
</evidence>
<dbReference type="InterPro" id="IPR052357">
    <property type="entry name" value="Orn_Lys_Arg_decarboxylase-I"/>
</dbReference>
<dbReference type="InterPro" id="IPR008286">
    <property type="entry name" value="Prn/Lys/Arg_de-COase_C"/>
</dbReference>
<proteinExistence type="inferred from homology"/>
<dbReference type="eggNOG" id="COG1982">
    <property type="taxonomic scope" value="Bacteria"/>
</dbReference>
<reference evidence="8 9" key="1">
    <citation type="submission" date="2010-12" db="EMBL/GenBank/DDBJ databases">
        <title>Complete sequence of Bacillus cellulosilyticus DSM 2522.</title>
        <authorList>
            <consortium name="US DOE Joint Genome Institute"/>
            <person name="Lucas S."/>
            <person name="Copeland A."/>
            <person name="Lapidus A."/>
            <person name="Cheng J.-F."/>
            <person name="Bruce D."/>
            <person name="Goodwin L."/>
            <person name="Pitluck S."/>
            <person name="Chertkov O."/>
            <person name="Detter J.C."/>
            <person name="Han C."/>
            <person name="Tapia R."/>
            <person name="Land M."/>
            <person name="Hauser L."/>
            <person name="Jeffries C."/>
            <person name="Kyrpides N."/>
            <person name="Ivanova N."/>
            <person name="Mikhailova N."/>
            <person name="Brumm P."/>
            <person name="Mead D."/>
            <person name="Woyke T."/>
        </authorList>
    </citation>
    <scope>NUCLEOTIDE SEQUENCE [LARGE SCALE GENOMIC DNA]</scope>
    <source>
        <strain evidence="9">ATCC 21833 / DSM 2522 / FERM P-1141 / JCM 9156 / N-4</strain>
    </source>
</reference>
<evidence type="ECO:0000256" key="1">
    <source>
        <dbReference type="ARBA" id="ARBA00001933"/>
    </source>
</evidence>
<dbReference type="SUPFAM" id="SSF53383">
    <property type="entry name" value="PLP-dependent transferases"/>
    <property type="match status" value="1"/>
</dbReference>
<dbReference type="Gene3D" id="3.90.100.10">
    <property type="entry name" value="Orn/Lys/Arg decarboxylase, C-terminal domain"/>
    <property type="match status" value="1"/>
</dbReference>
<sequence>MNQNRTPLFDKVIRHAKKKPTSFHVPGHKNGLFFYEKAVSTYKSILEIDLTEITNLDDLHHPTGVIKEAQQLTSALYGVKNSFFLVGGTTVGNIAMIMSSVSEGDTILVQRNSHQSVFHAIELAKARPVYLEPEVDNETGLALGISEKVVEEAVTKYSDAKMLVLTSPTYEGYAQCLKKHVEHAHKKNMIVGVDEAHGAHFIIGDSNWPTSSIAAGADIIVHSAHKMLPAMTMSSFVHVNSKLVDVNKFKYYLKIFQSSSPSYPLMASLDVARAYLANIIHEGTNALLKQISTLREKLGEGPTWMLSPSLIGHYRQDPLKVAFISKNKVASSWQGELEKLDIYPELVSPNHLLLVLPLASGALPIGDWAKKIVKGLKEVGKSDPISPIVMNEYDQSSSPALSIHEVDKYQKERVELEAAVGKISAETITPYPPGVPFIMKGEVITKNHVLKLMQLKDNNSYFQTGNDWKGLGILIVRKEKENGM</sequence>
<accession>E6TRM7</accession>
<keyword evidence="5" id="KW-0456">Lyase</keyword>
<organism evidence="8 9">
    <name type="scientific">Evansella cellulosilytica (strain ATCC 21833 / DSM 2522 / FERM P-1141 / JCM 9156 / N-4)</name>
    <name type="common">Bacillus cellulosilyticus</name>
    <dbReference type="NCBI Taxonomy" id="649639"/>
    <lineage>
        <taxon>Bacteria</taxon>
        <taxon>Bacillati</taxon>
        <taxon>Bacillota</taxon>
        <taxon>Bacilli</taxon>
        <taxon>Bacillales</taxon>
        <taxon>Bacillaceae</taxon>
        <taxon>Evansella</taxon>
    </lineage>
</organism>
<dbReference type="PANTHER" id="PTHR43277">
    <property type="entry name" value="ARGININE DECARBOXYLASE"/>
    <property type="match status" value="1"/>
</dbReference>
<dbReference type="HOGENOM" id="CLU_025925_2_1_9"/>
<keyword evidence="9" id="KW-1185">Reference proteome</keyword>
<keyword evidence="3" id="KW-0210">Decarboxylase</keyword>
<dbReference type="RefSeq" id="WP_013486664.1">
    <property type="nucleotide sequence ID" value="NC_014829.1"/>
</dbReference>
<dbReference type="Gene3D" id="3.40.640.10">
    <property type="entry name" value="Type I PLP-dependent aspartate aminotransferase-like (Major domain)"/>
    <property type="match status" value="1"/>
</dbReference>